<evidence type="ECO:0000259" key="12">
    <source>
        <dbReference type="PROSITE" id="PS50923"/>
    </source>
</evidence>
<keyword evidence="5" id="KW-0677">Repeat</keyword>
<dbReference type="InterPro" id="IPR050350">
    <property type="entry name" value="Compl-Cell_Adhes-Reg"/>
</dbReference>
<feature type="disulfide bond" evidence="11">
    <location>
        <begin position="304"/>
        <end position="331"/>
    </location>
</feature>
<dbReference type="GO" id="GO:0016020">
    <property type="term" value="C:membrane"/>
    <property type="evidence" value="ECO:0007669"/>
    <property type="project" value="UniProtKB-SubCell"/>
</dbReference>
<dbReference type="FunFam" id="2.10.70.10:FF:000014">
    <property type="entry name" value="Membrane cofactor protein"/>
    <property type="match status" value="1"/>
</dbReference>
<dbReference type="CDD" id="cd00033">
    <property type="entry name" value="CCP"/>
    <property type="match status" value="4"/>
</dbReference>
<evidence type="ECO:0000256" key="9">
    <source>
        <dbReference type="ARBA" id="ARBA00023279"/>
    </source>
</evidence>
<feature type="domain" description="Sushi" evidence="12">
    <location>
        <begin position="80"/>
        <end position="144"/>
    </location>
</feature>
<comment type="caution">
    <text evidence="11">Lacks conserved residue(s) required for the propagation of feature annotation.</text>
</comment>
<evidence type="ECO:0000256" key="10">
    <source>
        <dbReference type="ARBA" id="ARBA00047055"/>
    </source>
</evidence>
<keyword evidence="9" id="KW-0278">Fertilization</keyword>
<dbReference type="InterPro" id="IPR000436">
    <property type="entry name" value="Sushi_SCR_CCP_dom"/>
</dbReference>
<keyword evidence="8" id="KW-0325">Glycoprotein</keyword>
<evidence type="ECO:0000313" key="14">
    <source>
        <dbReference type="Proteomes" id="UP000550707"/>
    </source>
</evidence>
<dbReference type="SUPFAM" id="SSF57535">
    <property type="entry name" value="Complement control module/SCR domain"/>
    <property type="match status" value="4"/>
</dbReference>
<dbReference type="Pfam" id="PF00084">
    <property type="entry name" value="Sushi"/>
    <property type="match status" value="4"/>
</dbReference>
<keyword evidence="3 11" id="KW-0768">Sushi</keyword>
<dbReference type="FunFam" id="2.10.70.10:FF:000042">
    <property type="entry name" value="Membrane cofactor protein"/>
    <property type="match status" value="1"/>
</dbReference>
<feature type="domain" description="Sushi" evidence="12">
    <location>
        <begin position="274"/>
        <end position="333"/>
    </location>
</feature>
<keyword evidence="6" id="KW-0472">Membrane</keyword>
<evidence type="ECO:0000256" key="5">
    <source>
        <dbReference type="ARBA" id="ARBA00022737"/>
    </source>
</evidence>
<evidence type="ECO:0000256" key="4">
    <source>
        <dbReference type="ARBA" id="ARBA00022729"/>
    </source>
</evidence>
<dbReference type="Proteomes" id="UP000550707">
    <property type="component" value="Unassembled WGS sequence"/>
</dbReference>
<reference evidence="13 14" key="1">
    <citation type="journal article" date="2020" name="Nature">
        <title>Six reference-quality genomes reveal evolution of bat adaptations.</title>
        <authorList>
            <person name="Jebb D."/>
            <person name="Huang Z."/>
            <person name="Pippel M."/>
            <person name="Hughes G.M."/>
            <person name="Lavrichenko K."/>
            <person name="Devanna P."/>
            <person name="Winkler S."/>
            <person name="Jermiin L.S."/>
            <person name="Skirmuntt E.C."/>
            <person name="Katzourakis A."/>
            <person name="Burkitt-Gray L."/>
            <person name="Ray D.A."/>
            <person name="Sullivan K.A.M."/>
            <person name="Roscito J.G."/>
            <person name="Kirilenko B.M."/>
            <person name="Davalos L.M."/>
            <person name="Corthals A.P."/>
            <person name="Power M.L."/>
            <person name="Jones G."/>
            <person name="Ransome R.D."/>
            <person name="Dechmann D.K.N."/>
            <person name="Locatelli A.G."/>
            <person name="Puechmaille S.J."/>
            <person name="Fedrigo O."/>
            <person name="Jarvis E.D."/>
            <person name="Hiller M."/>
            <person name="Vernes S.C."/>
            <person name="Myers E.W."/>
            <person name="Teeling E.C."/>
        </authorList>
    </citation>
    <scope>NUCLEOTIDE SEQUENCE [LARGE SCALE GENOMIC DNA]</scope>
    <source>
        <strain evidence="13">MMolMol1</strain>
        <tissue evidence="13">Muscle</tissue>
    </source>
</reference>
<accession>A0A7J8CPQ7</accession>
<feature type="domain" description="Sushi" evidence="12">
    <location>
        <begin position="208"/>
        <end position="273"/>
    </location>
</feature>
<comment type="subunit">
    <text evidence="10">Interacts with C3b. Interacts with C4b. Interacts with moesin/MSN.</text>
</comment>
<organism evidence="13 14">
    <name type="scientific">Molossus molossus</name>
    <name type="common">Pallas' mastiff bat</name>
    <name type="synonym">Vespertilio molossus</name>
    <dbReference type="NCBI Taxonomy" id="27622"/>
    <lineage>
        <taxon>Eukaryota</taxon>
        <taxon>Metazoa</taxon>
        <taxon>Chordata</taxon>
        <taxon>Craniata</taxon>
        <taxon>Vertebrata</taxon>
        <taxon>Euteleostomi</taxon>
        <taxon>Mammalia</taxon>
        <taxon>Eutheria</taxon>
        <taxon>Laurasiatheria</taxon>
        <taxon>Chiroptera</taxon>
        <taxon>Yangochiroptera</taxon>
        <taxon>Molossidae</taxon>
        <taxon>Molossus</taxon>
    </lineage>
</organism>
<evidence type="ECO:0000256" key="7">
    <source>
        <dbReference type="ARBA" id="ARBA00023157"/>
    </source>
</evidence>
<keyword evidence="7 11" id="KW-1015">Disulfide bond</keyword>
<dbReference type="Gene3D" id="2.10.70.10">
    <property type="entry name" value="Complement Module, domain 1"/>
    <property type="match status" value="4"/>
</dbReference>
<sequence length="365" mass="40271">MTVSYELLRVPSRRLESPLSWCIFGILLGALELLLPISSGKWKPNHIEIPHQLQSGWLCSKCQQITCWRGCGEGRTLVHDACGAPPRFNSMKVKGNPATSYNTGDKVEYECRIGFRIIVPPLPTSTVCQADNTWTPPLQEACTAKSCPQLPEPINGHKIYANGTFVFGSQVHFFCDEGYYLLGTKILYCELDGKNVAWNDNPPRCEKVLCQPPKQIPNGMYTNSHKDVFEYNEVVTYSCNPSNGSDQYSLVGESRLVCSGPNKWSGDPPECKVIKCAYPVIKNGKLVSGIAKKFYYKSLITVGCLAGFHLKGSNTAVCGLNGTWEPKLPECIAEVSFPSDDSPTKEDGLDGKLFAVIVLIYLALQ</sequence>
<dbReference type="PANTHER" id="PTHR19325:SF521">
    <property type="entry name" value="MEMBRANE COFACTOR PROTEIN"/>
    <property type="match status" value="1"/>
</dbReference>
<protein>
    <recommendedName>
        <fullName evidence="2">Membrane cofactor protein</fullName>
    </recommendedName>
</protein>
<dbReference type="GO" id="GO:0007338">
    <property type="term" value="P:single fertilization"/>
    <property type="evidence" value="ECO:0007669"/>
    <property type="project" value="UniProtKB-KW"/>
</dbReference>
<evidence type="ECO:0000313" key="13">
    <source>
        <dbReference type="EMBL" id="KAF6412893.1"/>
    </source>
</evidence>
<evidence type="ECO:0000256" key="1">
    <source>
        <dbReference type="ARBA" id="ARBA00004167"/>
    </source>
</evidence>
<evidence type="ECO:0000256" key="2">
    <source>
        <dbReference type="ARBA" id="ARBA00017517"/>
    </source>
</evidence>
<proteinExistence type="predicted"/>
<gene>
    <name evidence="13" type="ORF">HJG59_002464</name>
</gene>
<comment type="caution">
    <text evidence="13">The sequence shown here is derived from an EMBL/GenBank/DDBJ whole genome shotgun (WGS) entry which is preliminary data.</text>
</comment>
<evidence type="ECO:0000256" key="11">
    <source>
        <dbReference type="PROSITE-ProRule" id="PRU00302"/>
    </source>
</evidence>
<dbReference type="PROSITE" id="PS50923">
    <property type="entry name" value="SUSHI"/>
    <property type="match status" value="4"/>
</dbReference>
<keyword evidence="14" id="KW-1185">Reference proteome</keyword>
<name>A0A7J8CPQ7_MOLMO</name>
<evidence type="ECO:0000256" key="6">
    <source>
        <dbReference type="ARBA" id="ARBA00023136"/>
    </source>
</evidence>
<keyword evidence="4" id="KW-0732">Signal</keyword>
<feature type="domain" description="Sushi" evidence="12">
    <location>
        <begin position="145"/>
        <end position="207"/>
    </location>
</feature>
<dbReference type="InterPro" id="IPR035976">
    <property type="entry name" value="Sushi/SCR/CCP_sf"/>
</dbReference>
<comment type="subcellular location">
    <subcellularLocation>
        <location evidence="1">Membrane</location>
        <topology evidence="1">Single-pass membrane protein</topology>
    </subcellularLocation>
</comment>
<dbReference type="PANTHER" id="PTHR19325">
    <property type="entry name" value="COMPLEMENT COMPONENT-RELATED SUSHI DOMAIN-CONTAINING"/>
    <property type="match status" value="1"/>
</dbReference>
<evidence type="ECO:0000256" key="3">
    <source>
        <dbReference type="ARBA" id="ARBA00022659"/>
    </source>
</evidence>
<dbReference type="SMART" id="SM00032">
    <property type="entry name" value="CCP"/>
    <property type="match status" value="4"/>
</dbReference>
<evidence type="ECO:0000256" key="8">
    <source>
        <dbReference type="ARBA" id="ARBA00023180"/>
    </source>
</evidence>
<dbReference type="AlphaFoldDB" id="A0A7J8CPQ7"/>
<dbReference type="EMBL" id="JACASF010000020">
    <property type="protein sequence ID" value="KAF6412893.1"/>
    <property type="molecule type" value="Genomic_DNA"/>
</dbReference>